<dbReference type="HAMAP" id="MF_02065">
    <property type="entry name" value="MltG"/>
    <property type="match status" value="1"/>
</dbReference>
<feature type="site" description="Important for catalytic activity" evidence="7">
    <location>
        <position position="221"/>
    </location>
</feature>
<proteinExistence type="inferred from homology"/>
<dbReference type="CDD" id="cd08010">
    <property type="entry name" value="MltG_like"/>
    <property type="match status" value="1"/>
</dbReference>
<evidence type="ECO:0000256" key="3">
    <source>
        <dbReference type="ARBA" id="ARBA00022989"/>
    </source>
</evidence>
<evidence type="ECO:0000256" key="1">
    <source>
        <dbReference type="ARBA" id="ARBA00022475"/>
    </source>
</evidence>
<dbReference type="RefSeq" id="WP_090668830.1">
    <property type="nucleotide sequence ID" value="NZ_FOUF01000014.1"/>
</dbReference>
<dbReference type="GO" id="GO:0008932">
    <property type="term" value="F:lytic endotransglycosylase activity"/>
    <property type="evidence" value="ECO:0007669"/>
    <property type="project" value="UniProtKB-UniRule"/>
</dbReference>
<dbReference type="GO" id="GO:0009252">
    <property type="term" value="P:peptidoglycan biosynthetic process"/>
    <property type="evidence" value="ECO:0007669"/>
    <property type="project" value="UniProtKB-UniRule"/>
</dbReference>
<dbReference type="AlphaFoldDB" id="A0A1I4Q9Q3"/>
<keyword evidence="5 7" id="KW-0456">Lyase</keyword>
<dbReference type="EC" id="4.2.2.29" evidence="7"/>
<dbReference type="PANTHER" id="PTHR30518">
    <property type="entry name" value="ENDOLYTIC MUREIN TRANSGLYCOSYLASE"/>
    <property type="match status" value="1"/>
</dbReference>
<keyword evidence="3 7" id="KW-1133">Transmembrane helix</keyword>
<keyword evidence="9" id="KW-1185">Reference proteome</keyword>
<evidence type="ECO:0000256" key="7">
    <source>
        <dbReference type="HAMAP-Rule" id="MF_02065"/>
    </source>
</evidence>
<sequence>MRIPERLFHTLKYLIVITLLGFFFLVGWFYYLVNTTSRLPATPYEFSIERGSSFRSIAHQLTRNGLLPNAWSFILLSKILGHESSVKAGDYVLTENVSPIQILEYLVKGDVKQNQIRFIEGWTFSQMREALYQHPSIKHDTLHLNEQEILQLIGATEEKAEGLFFPDTYFFVRNSSDVDILKRAYQKMHKHLKAAWSSRKESLPIKSEYEGLILASIIEKETGKESDRSLIAGVLVNRLQLGMRLQVDPTVIYGMGSNFDGNLRKRDLLTDQEYNTYTRSGLPPSPIAMPGLPSIRAAFNPAETDALYFVAKGNGESHFSTNLQDHNRAVQKYQKR</sequence>
<dbReference type="EMBL" id="FOUF01000014">
    <property type="protein sequence ID" value="SFM36405.1"/>
    <property type="molecule type" value="Genomic_DNA"/>
</dbReference>
<keyword evidence="6 7" id="KW-0961">Cell wall biogenesis/degradation</keyword>
<comment type="function">
    <text evidence="7">Functions as a peptidoglycan terminase that cleaves nascent peptidoglycan strands endolytically to terminate their elongation.</text>
</comment>
<dbReference type="Gene3D" id="3.30.160.60">
    <property type="entry name" value="Classic Zinc Finger"/>
    <property type="match status" value="1"/>
</dbReference>
<comment type="subcellular location">
    <subcellularLocation>
        <location evidence="7">Cell inner membrane</location>
        <topology evidence="7">Single-pass membrane protein</topology>
    </subcellularLocation>
</comment>
<dbReference type="PANTHER" id="PTHR30518:SF2">
    <property type="entry name" value="ENDOLYTIC MUREIN TRANSGLYCOSYLASE"/>
    <property type="match status" value="1"/>
</dbReference>
<name>A0A1I4Q9Q3_9PROT</name>
<dbReference type="GO" id="GO:0005886">
    <property type="term" value="C:plasma membrane"/>
    <property type="evidence" value="ECO:0007669"/>
    <property type="project" value="UniProtKB-SubCell"/>
</dbReference>
<reference evidence="8 9" key="1">
    <citation type="submission" date="2016-10" db="EMBL/GenBank/DDBJ databases">
        <authorList>
            <person name="de Groot N.N."/>
        </authorList>
    </citation>
    <scope>NUCLEOTIDE SEQUENCE [LARGE SCALE GENOMIC DNA]</scope>
    <source>
        <strain evidence="8 9">Nm146</strain>
    </source>
</reference>
<evidence type="ECO:0000256" key="6">
    <source>
        <dbReference type="ARBA" id="ARBA00023316"/>
    </source>
</evidence>
<dbReference type="Proteomes" id="UP000199561">
    <property type="component" value="Unassembled WGS sequence"/>
</dbReference>
<dbReference type="Gene3D" id="3.30.1490.480">
    <property type="entry name" value="Endolytic murein transglycosylase"/>
    <property type="match status" value="1"/>
</dbReference>
<dbReference type="STRING" id="52442.SAMN05421880_11423"/>
<keyword evidence="7" id="KW-0997">Cell inner membrane</keyword>
<comment type="similarity">
    <text evidence="7">Belongs to the transglycosylase MltG family.</text>
</comment>
<protein>
    <recommendedName>
        <fullName evidence="7">Endolytic murein transglycosylase</fullName>
        <ecNumber evidence="7">4.2.2.29</ecNumber>
    </recommendedName>
    <alternativeName>
        <fullName evidence="7">Peptidoglycan lytic transglycosylase</fullName>
    </alternativeName>
    <alternativeName>
        <fullName evidence="7">Peptidoglycan polymerization terminase</fullName>
    </alternativeName>
</protein>
<evidence type="ECO:0000256" key="4">
    <source>
        <dbReference type="ARBA" id="ARBA00023136"/>
    </source>
</evidence>
<keyword evidence="2 7" id="KW-0812">Transmembrane</keyword>
<evidence type="ECO:0000313" key="9">
    <source>
        <dbReference type="Proteomes" id="UP000199561"/>
    </source>
</evidence>
<dbReference type="Pfam" id="PF02618">
    <property type="entry name" value="YceG"/>
    <property type="match status" value="1"/>
</dbReference>
<dbReference type="NCBIfam" id="TIGR00247">
    <property type="entry name" value="endolytic transglycosylase MltG"/>
    <property type="match status" value="1"/>
</dbReference>
<dbReference type="InterPro" id="IPR003770">
    <property type="entry name" value="MLTG-like"/>
</dbReference>
<dbReference type="GO" id="GO:0071555">
    <property type="term" value="P:cell wall organization"/>
    <property type="evidence" value="ECO:0007669"/>
    <property type="project" value="UniProtKB-KW"/>
</dbReference>
<feature type="transmembrane region" description="Helical" evidence="7">
    <location>
        <begin position="12"/>
        <end position="33"/>
    </location>
</feature>
<keyword evidence="4 7" id="KW-0472">Membrane</keyword>
<evidence type="ECO:0000313" key="8">
    <source>
        <dbReference type="EMBL" id="SFM36405.1"/>
    </source>
</evidence>
<keyword evidence="1 7" id="KW-1003">Cell membrane</keyword>
<evidence type="ECO:0000256" key="2">
    <source>
        <dbReference type="ARBA" id="ARBA00022692"/>
    </source>
</evidence>
<accession>A0A1I4Q9Q3</accession>
<evidence type="ECO:0000256" key="5">
    <source>
        <dbReference type="ARBA" id="ARBA00023239"/>
    </source>
</evidence>
<organism evidence="8 9">
    <name type="scientific">Nitrosomonas nitrosa</name>
    <dbReference type="NCBI Taxonomy" id="52442"/>
    <lineage>
        <taxon>Bacteria</taxon>
        <taxon>Pseudomonadati</taxon>
        <taxon>Pseudomonadota</taxon>
        <taxon>Betaproteobacteria</taxon>
        <taxon>Nitrosomonadales</taxon>
        <taxon>Nitrosomonadaceae</taxon>
        <taxon>Nitrosomonas</taxon>
    </lineage>
</organism>
<gene>
    <name evidence="7" type="primary">mltG</name>
    <name evidence="8" type="ORF">SAMN05421880_11423</name>
</gene>
<comment type="catalytic activity">
    <reaction evidence="7">
        <text>a peptidoglycan chain = a peptidoglycan chain with N-acetyl-1,6-anhydromuramyl-[peptide] at the reducing end + a peptidoglycan chain with N-acetylglucosamine at the non-reducing end.</text>
        <dbReference type="EC" id="4.2.2.29"/>
    </reaction>
</comment>